<protein>
    <submittedName>
        <fullName evidence="6">Fimbrial protein</fullName>
    </submittedName>
</protein>
<evidence type="ECO:0000313" key="6">
    <source>
        <dbReference type="EMBL" id="MBD3706857.1"/>
    </source>
</evidence>
<dbReference type="SUPFAM" id="SSF49401">
    <property type="entry name" value="Bacterial adhesins"/>
    <property type="match status" value="1"/>
</dbReference>
<evidence type="ECO:0000313" key="7">
    <source>
        <dbReference type="Proteomes" id="UP000655273"/>
    </source>
</evidence>
<dbReference type="PANTHER" id="PTHR33420:SF12">
    <property type="entry name" value="FIMBRIN-LIKE PROTEIN FIMI-RELATED"/>
    <property type="match status" value="1"/>
</dbReference>
<accession>A0A927HKU3</accession>
<dbReference type="GO" id="GO:0043709">
    <property type="term" value="P:cell adhesion involved in single-species biofilm formation"/>
    <property type="evidence" value="ECO:0007669"/>
    <property type="project" value="TreeGrafter"/>
</dbReference>
<dbReference type="InterPro" id="IPR000259">
    <property type="entry name" value="Adhesion_dom_fimbrial"/>
</dbReference>
<keyword evidence="4" id="KW-0281">Fimbrium</keyword>
<comment type="similarity">
    <text evidence="2">Belongs to the fimbrial protein family.</text>
</comment>
<dbReference type="InterPro" id="IPR050263">
    <property type="entry name" value="Bact_Fimbrial_Adh_Pro"/>
</dbReference>
<dbReference type="InterPro" id="IPR008966">
    <property type="entry name" value="Adhesion_dom_sf"/>
</dbReference>
<evidence type="ECO:0000256" key="3">
    <source>
        <dbReference type="ARBA" id="ARBA00022729"/>
    </source>
</evidence>
<dbReference type="AlphaFoldDB" id="A0A927HKU3"/>
<feature type="domain" description="Fimbrial-type adhesion" evidence="5">
    <location>
        <begin position="86"/>
        <end position="229"/>
    </location>
</feature>
<dbReference type="InterPro" id="IPR036937">
    <property type="entry name" value="Adhesion_dom_fimbrial_sf"/>
</dbReference>
<reference evidence="6" key="1">
    <citation type="submission" date="2020-07" db="EMBL/GenBank/DDBJ databases">
        <title>Clinical and genomic characterization of carbapenemase-producing Enterobacterales causing secondary infections during the COVID-19 crisis at a New York City hospital.</title>
        <authorList>
            <person name="Gomez-Simmonds A."/>
            <person name="Annavajhala M.K."/>
            <person name="Uhlemann A.-C."/>
        </authorList>
    </citation>
    <scope>NUCLEOTIDE SEQUENCE</scope>
    <source>
        <strain evidence="6">NK1396</strain>
    </source>
</reference>
<dbReference type="GO" id="GO:0009289">
    <property type="term" value="C:pilus"/>
    <property type="evidence" value="ECO:0007669"/>
    <property type="project" value="UniProtKB-SubCell"/>
</dbReference>
<evidence type="ECO:0000256" key="2">
    <source>
        <dbReference type="ARBA" id="ARBA00006671"/>
    </source>
</evidence>
<dbReference type="Gene3D" id="2.60.40.1090">
    <property type="entry name" value="Fimbrial-type adhesion domain"/>
    <property type="match status" value="1"/>
</dbReference>
<organism evidence="6 7">
    <name type="scientific">Enterobacter hormaechei</name>
    <dbReference type="NCBI Taxonomy" id="158836"/>
    <lineage>
        <taxon>Bacteria</taxon>
        <taxon>Pseudomonadati</taxon>
        <taxon>Pseudomonadota</taxon>
        <taxon>Gammaproteobacteria</taxon>
        <taxon>Enterobacterales</taxon>
        <taxon>Enterobacteriaceae</taxon>
        <taxon>Enterobacter</taxon>
        <taxon>Enterobacter cloacae complex</taxon>
    </lineage>
</organism>
<comment type="caution">
    <text evidence="6">The sequence shown here is derived from an EMBL/GenBank/DDBJ whole genome shotgun (WGS) entry which is preliminary data.</text>
</comment>
<gene>
    <name evidence="6" type="ORF">IE983_08385</name>
</gene>
<proteinExistence type="inferred from homology"/>
<keyword evidence="3" id="KW-0732">Signal</keyword>
<comment type="subcellular location">
    <subcellularLocation>
        <location evidence="1">Fimbrium</location>
    </subcellularLocation>
</comment>
<evidence type="ECO:0000256" key="4">
    <source>
        <dbReference type="ARBA" id="ARBA00023263"/>
    </source>
</evidence>
<evidence type="ECO:0000256" key="1">
    <source>
        <dbReference type="ARBA" id="ARBA00004561"/>
    </source>
</evidence>
<sequence length="229" mass="23972">MSKPLQVERDSQGIIIFKQRILKFIHGPVTPGEVDNFKFQPIIRLWKTGNITSGALSGQIAAFIAYTAQYGGGSQVSNIPIYAGSGSITQVACSITTPNLVFPIGDVLASSFGSSIGTTPANASNIQNLGLNCDAGANINVALNGTQNPDVGTTSILALTNRGSADVAKGVGVQLLYNGSPFILNNRIVLKRSSGGQETFPLTARYYQTKTAVTTGKANASATLDLTYQ</sequence>
<evidence type="ECO:0000259" key="5">
    <source>
        <dbReference type="Pfam" id="PF00419"/>
    </source>
</evidence>
<dbReference type="Proteomes" id="UP000655273">
    <property type="component" value="Unassembled WGS sequence"/>
</dbReference>
<dbReference type="Pfam" id="PF00419">
    <property type="entry name" value="Fimbrial"/>
    <property type="match status" value="1"/>
</dbReference>
<name>A0A927HKU3_9ENTR</name>
<dbReference type="PANTHER" id="PTHR33420">
    <property type="entry name" value="FIMBRIAL SUBUNIT ELFA-RELATED"/>
    <property type="match status" value="1"/>
</dbReference>
<dbReference type="EMBL" id="JACXTA010000001">
    <property type="protein sequence ID" value="MBD3706857.1"/>
    <property type="molecule type" value="Genomic_DNA"/>
</dbReference>